<sequence>MREHRVPPRSVLLRLIQAVLLTALLVLVAAPVATAAPITLADNEVAVSTHLGGSSSDHRDTRLNHADRVAINNPHAHQHFAELPAGLPVARPAFPRPSVDFATDQNALDAADGVGPRQAPTRGPPSTPGI</sequence>
<evidence type="ECO:0000256" key="2">
    <source>
        <dbReference type="SAM" id="SignalP"/>
    </source>
</evidence>
<dbReference type="RefSeq" id="WP_185006504.1">
    <property type="nucleotide sequence ID" value="NZ_BAAAUI010000005.1"/>
</dbReference>
<evidence type="ECO:0008006" key="5">
    <source>
        <dbReference type="Google" id="ProtNLM"/>
    </source>
</evidence>
<dbReference type="EMBL" id="JACHMH010000001">
    <property type="protein sequence ID" value="MBB4680586.1"/>
    <property type="molecule type" value="Genomic_DNA"/>
</dbReference>
<gene>
    <name evidence="3" type="ORF">HNR67_006704</name>
</gene>
<proteinExistence type="predicted"/>
<reference evidence="3 4" key="1">
    <citation type="submission" date="2020-08" db="EMBL/GenBank/DDBJ databases">
        <title>Sequencing the genomes of 1000 actinobacteria strains.</title>
        <authorList>
            <person name="Klenk H.-P."/>
        </authorList>
    </citation>
    <scope>NUCLEOTIDE SEQUENCE [LARGE SCALE GENOMIC DNA]</scope>
    <source>
        <strain evidence="3 4">DSM 44230</strain>
    </source>
</reference>
<evidence type="ECO:0000256" key="1">
    <source>
        <dbReference type="SAM" id="MobiDB-lite"/>
    </source>
</evidence>
<feature type="chain" id="PRO_5030978260" description="Secreted protein" evidence="2">
    <location>
        <begin position="36"/>
        <end position="130"/>
    </location>
</feature>
<name>A0A7W7FVL9_9PSEU</name>
<feature type="region of interest" description="Disordered" evidence="1">
    <location>
        <begin position="94"/>
        <end position="130"/>
    </location>
</feature>
<keyword evidence="2" id="KW-0732">Signal</keyword>
<keyword evidence="4" id="KW-1185">Reference proteome</keyword>
<protein>
    <recommendedName>
        <fullName evidence="5">Secreted protein</fullName>
    </recommendedName>
</protein>
<evidence type="ECO:0000313" key="3">
    <source>
        <dbReference type="EMBL" id="MBB4680586.1"/>
    </source>
</evidence>
<accession>A0A7W7FVL9</accession>
<feature type="signal peptide" evidence="2">
    <location>
        <begin position="1"/>
        <end position="35"/>
    </location>
</feature>
<comment type="caution">
    <text evidence="3">The sequence shown here is derived from an EMBL/GenBank/DDBJ whole genome shotgun (WGS) entry which is preliminary data.</text>
</comment>
<evidence type="ECO:0000313" key="4">
    <source>
        <dbReference type="Proteomes" id="UP000533598"/>
    </source>
</evidence>
<dbReference type="AlphaFoldDB" id="A0A7W7FVL9"/>
<dbReference type="Proteomes" id="UP000533598">
    <property type="component" value="Unassembled WGS sequence"/>
</dbReference>
<organism evidence="3 4">
    <name type="scientific">Crossiella cryophila</name>
    <dbReference type="NCBI Taxonomy" id="43355"/>
    <lineage>
        <taxon>Bacteria</taxon>
        <taxon>Bacillati</taxon>
        <taxon>Actinomycetota</taxon>
        <taxon>Actinomycetes</taxon>
        <taxon>Pseudonocardiales</taxon>
        <taxon>Pseudonocardiaceae</taxon>
        <taxon>Crossiella</taxon>
    </lineage>
</organism>